<name>A0ABR4AMN7_9LECA</name>
<dbReference type="PANTHER" id="PTHR24287">
    <property type="entry name" value="P450, PUTATIVE (EUROFUNG)-RELATED"/>
    <property type="match status" value="1"/>
</dbReference>
<evidence type="ECO:0000256" key="6">
    <source>
        <dbReference type="ARBA" id="ARBA00023004"/>
    </source>
</evidence>
<evidence type="ECO:0000313" key="9">
    <source>
        <dbReference type="Proteomes" id="UP001590951"/>
    </source>
</evidence>
<comment type="cofactor">
    <cofactor evidence="1">
        <name>heme</name>
        <dbReference type="ChEBI" id="CHEBI:30413"/>
    </cofactor>
</comment>
<keyword evidence="9" id="KW-1185">Reference proteome</keyword>
<dbReference type="PANTHER" id="PTHR24287:SF1">
    <property type="entry name" value="P450, PUTATIVE (EUROFUNG)-RELATED"/>
    <property type="match status" value="1"/>
</dbReference>
<evidence type="ECO:0000256" key="5">
    <source>
        <dbReference type="ARBA" id="ARBA00023002"/>
    </source>
</evidence>
<organism evidence="8 9">
    <name type="scientific">Lepraria finkii</name>
    <dbReference type="NCBI Taxonomy" id="1340010"/>
    <lineage>
        <taxon>Eukaryota</taxon>
        <taxon>Fungi</taxon>
        <taxon>Dikarya</taxon>
        <taxon>Ascomycota</taxon>
        <taxon>Pezizomycotina</taxon>
        <taxon>Lecanoromycetes</taxon>
        <taxon>OSLEUM clade</taxon>
        <taxon>Lecanoromycetidae</taxon>
        <taxon>Lecanorales</taxon>
        <taxon>Lecanorineae</taxon>
        <taxon>Stereocaulaceae</taxon>
        <taxon>Lepraria</taxon>
    </lineage>
</organism>
<keyword evidence="6" id="KW-0408">Iron</keyword>
<dbReference type="Pfam" id="PF00067">
    <property type="entry name" value="p450"/>
    <property type="match status" value="1"/>
</dbReference>
<evidence type="ECO:0000256" key="7">
    <source>
        <dbReference type="ARBA" id="ARBA00023033"/>
    </source>
</evidence>
<dbReference type="Proteomes" id="UP001590951">
    <property type="component" value="Unassembled WGS sequence"/>
</dbReference>
<dbReference type="InterPro" id="IPR047146">
    <property type="entry name" value="Cyt_P450_E_CYP52_fungi"/>
</dbReference>
<evidence type="ECO:0008006" key="10">
    <source>
        <dbReference type="Google" id="ProtNLM"/>
    </source>
</evidence>
<proteinExistence type="inferred from homology"/>
<keyword evidence="7" id="KW-0503">Monooxygenase</keyword>
<dbReference type="SUPFAM" id="SSF48264">
    <property type="entry name" value="Cytochrome P450"/>
    <property type="match status" value="1"/>
</dbReference>
<evidence type="ECO:0000256" key="1">
    <source>
        <dbReference type="ARBA" id="ARBA00001971"/>
    </source>
</evidence>
<evidence type="ECO:0000256" key="4">
    <source>
        <dbReference type="ARBA" id="ARBA00022723"/>
    </source>
</evidence>
<evidence type="ECO:0000256" key="2">
    <source>
        <dbReference type="ARBA" id="ARBA00010617"/>
    </source>
</evidence>
<protein>
    <recommendedName>
        <fullName evidence="10">Cytochrome P450</fullName>
    </recommendedName>
</protein>
<reference evidence="8 9" key="1">
    <citation type="submission" date="2024-09" db="EMBL/GenBank/DDBJ databases">
        <title>Rethinking Asexuality: The Enigmatic Case of Functional Sexual Genes in Lepraria (Stereocaulaceae).</title>
        <authorList>
            <person name="Doellman M."/>
            <person name="Sun Y."/>
            <person name="Barcenas-Pena A."/>
            <person name="Lumbsch H.T."/>
            <person name="Grewe F."/>
        </authorList>
    </citation>
    <scope>NUCLEOTIDE SEQUENCE [LARGE SCALE GENOMIC DNA]</scope>
    <source>
        <strain evidence="8 9">Grewe 0041</strain>
    </source>
</reference>
<dbReference type="PRINTS" id="PR01239">
    <property type="entry name" value="EP450IICYP52"/>
</dbReference>
<dbReference type="Gene3D" id="1.10.630.10">
    <property type="entry name" value="Cytochrome P450"/>
    <property type="match status" value="1"/>
</dbReference>
<dbReference type="InterPro" id="IPR036396">
    <property type="entry name" value="Cyt_P450_sf"/>
</dbReference>
<gene>
    <name evidence="8" type="ORF">ABVK25_011866</name>
</gene>
<dbReference type="PRINTS" id="PR00385">
    <property type="entry name" value="P450"/>
</dbReference>
<comment type="caution">
    <text evidence="8">The sequence shown here is derived from an EMBL/GenBank/DDBJ whole genome shotgun (WGS) entry which is preliminary data.</text>
</comment>
<evidence type="ECO:0000313" key="8">
    <source>
        <dbReference type="EMBL" id="KAL2045977.1"/>
    </source>
</evidence>
<dbReference type="InterPro" id="IPR001128">
    <property type="entry name" value="Cyt_P450"/>
</dbReference>
<dbReference type="EMBL" id="JBHFEH010000123">
    <property type="protein sequence ID" value="KAL2045977.1"/>
    <property type="molecule type" value="Genomic_DNA"/>
</dbReference>
<sequence length="252" mass="28494">MVLGRLGWLFSSLKFYQHCTEVHKYVDNFVYARIQQDQAKRQATPRKGKLGLLNERAKHTQSPVQLRNETLHVLSASWDTTAALLGWFFYFLPRNRTVFDKIRHVVLTDFASGIGFRKLNNCRHLQHCINEIFRVAAIIPVIERVCNQDTTLPRGGGPDGSSTIFLPKDSRVLISAYGMQHCADVGGSDVADFRPERWEGDKMGGPWDFVPFAGGLRKCTGQNFALSEASYTLVLLLQRFDCIMNMEPSGPI</sequence>
<keyword evidence="4" id="KW-0479">Metal-binding</keyword>
<keyword evidence="5" id="KW-0560">Oxidoreductase</keyword>
<comment type="similarity">
    <text evidence="2">Belongs to the cytochrome P450 family.</text>
</comment>
<keyword evidence="3" id="KW-0349">Heme</keyword>
<accession>A0ABR4AMN7</accession>
<dbReference type="InterPro" id="IPR002974">
    <property type="entry name" value="Cyt_P450_E_CYP52_ascomycetes"/>
</dbReference>
<evidence type="ECO:0000256" key="3">
    <source>
        <dbReference type="ARBA" id="ARBA00022617"/>
    </source>
</evidence>